<feature type="compositionally biased region" description="Basic and acidic residues" evidence="1">
    <location>
        <begin position="29"/>
        <end position="39"/>
    </location>
</feature>
<dbReference type="EMBL" id="JBHSMJ010000006">
    <property type="protein sequence ID" value="MFC5447305.1"/>
    <property type="molecule type" value="Genomic_DNA"/>
</dbReference>
<dbReference type="Pfam" id="PF13215">
    <property type="entry name" value="DUF4023"/>
    <property type="match status" value="1"/>
</dbReference>
<protein>
    <submittedName>
        <fullName evidence="2">DUF4023 family protein</fullName>
    </submittedName>
</protein>
<evidence type="ECO:0000313" key="3">
    <source>
        <dbReference type="Proteomes" id="UP001596044"/>
    </source>
</evidence>
<evidence type="ECO:0000313" key="2">
    <source>
        <dbReference type="EMBL" id="MFC5447305.1"/>
    </source>
</evidence>
<accession>A0ABW0K261</accession>
<name>A0ABW0K261_9BACL</name>
<evidence type="ECO:0000256" key="1">
    <source>
        <dbReference type="SAM" id="MobiDB-lite"/>
    </source>
</evidence>
<dbReference type="RefSeq" id="WP_377523594.1">
    <property type="nucleotide sequence ID" value="NZ_JBHSMJ010000006.1"/>
</dbReference>
<dbReference type="Proteomes" id="UP001596044">
    <property type="component" value="Unassembled WGS sequence"/>
</dbReference>
<organism evidence="2 3">
    <name type="scientific">Paenibacillus aestuarii</name>
    <dbReference type="NCBI Taxonomy" id="516965"/>
    <lineage>
        <taxon>Bacteria</taxon>
        <taxon>Bacillati</taxon>
        <taxon>Bacillota</taxon>
        <taxon>Bacilli</taxon>
        <taxon>Bacillales</taxon>
        <taxon>Paenibacillaceae</taxon>
        <taxon>Paenibacillus</taxon>
    </lineage>
</organism>
<dbReference type="InterPro" id="IPR025097">
    <property type="entry name" value="DUF4023"/>
</dbReference>
<keyword evidence="3" id="KW-1185">Reference proteome</keyword>
<reference evidence="3" key="1">
    <citation type="journal article" date="2019" name="Int. J. Syst. Evol. Microbiol.">
        <title>The Global Catalogue of Microorganisms (GCM) 10K type strain sequencing project: providing services to taxonomists for standard genome sequencing and annotation.</title>
        <authorList>
            <consortium name="The Broad Institute Genomics Platform"/>
            <consortium name="The Broad Institute Genome Sequencing Center for Infectious Disease"/>
            <person name="Wu L."/>
            <person name="Ma J."/>
        </authorList>
    </citation>
    <scope>NUCLEOTIDE SEQUENCE [LARGE SCALE GENOMIC DNA]</scope>
    <source>
        <strain evidence="3">KACC 11904</strain>
    </source>
</reference>
<sequence length="39" mass="4715">MLMDSHFISKLHERQRKAEKNQRTQGHKRPGDKLPNHKH</sequence>
<gene>
    <name evidence="2" type="ORF">ACFPOG_03480</name>
</gene>
<comment type="caution">
    <text evidence="2">The sequence shown here is derived from an EMBL/GenBank/DDBJ whole genome shotgun (WGS) entry which is preliminary data.</text>
</comment>
<proteinExistence type="predicted"/>
<feature type="region of interest" description="Disordered" evidence="1">
    <location>
        <begin position="1"/>
        <end position="39"/>
    </location>
</feature>
<feature type="compositionally biased region" description="Basic and acidic residues" evidence="1">
    <location>
        <begin position="10"/>
        <end position="22"/>
    </location>
</feature>